<keyword evidence="1" id="KW-0732">Signal</keyword>
<evidence type="ECO:0000256" key="1">
    <source>
        <dbReference type="SAM" id="SignalP"/>
    </source>
</evidence>
<dbReference type="RefSeq" id="XP_024584773.1">
    <property type="nucleotide sequence ID" value="XM_024719478.1"/>
</dbReference>
<accession>A0A0P1B0X3</accession>
<protein>
    <recommendedName>
        <fullName evidence="4">RxLR-like protein</fullName>
    </recommendedName>
</protein>
<keyword evidence="3" id="KW-1185">Reference proteome</keyword>
<name>A0A0P1B0X3_PLAHL</name>
<dbReference type="Proteomes" id="UP000054928">
    <property type="component" value="Unassembled WGS sequence"/>
</dbReference>
<feature type="chain" id="PRO_5006059105" description="RxLR-like protein" evidence="1">
    <location>
        <begin position="19"/>
        <end position="648"/>
    </location>
</feature>
<evidence type="ECO:0000313" key="3">
    <source>
        <dbReference type="Proteomes" id="UP000054928"/>
    </source>
</evidence>
<organism evidence="2 3">
    <name type="scientific">Plasmopara halstedii</name>
    <name type="common">Downy mildew of sunflower</name>
    <dbReference type="NCBI Taxonomy" id="4781"/>
    <lineage>
        <taxon>Eukaryota</taxon>
        <taxon>Sar</taxon>
        <taxon>Stramenopiles</taxon>
        <taxon>Oomycota</taxon>
        <taxon>Peronosporomycetes</taxon>
        <taxon>Peronosporales</taxon>
        <taxon>Peronosporaceae</taxon>
        <taxon>Plasmopara</taxon>
    </lineage>
</organism>
<sequence>MFVPILSTILLLDVSVSSTSNSSLVHHDVVFVRSLPSANSSLTVAEGEVESYDDVDRTAFIQPVAAWKTSRKSPVFSKKLNELLQSDSRNIEKIFRYFEKLRESNDENIVLFVDKTISDLLRKSATSELTQIELLKSKTPASKIFTSLMLQTQDGSLEEFFRLELHITFLSYATKLMVQEGTAINRRGPSEDLYRILTANRNGETLIAWLGKCQLAGDSKKLIESFIYGLLRSSTTKHLAYRLLSLRDEDVLVLFRILYGPKEEPDELRIKSELLKYAAFIRFNYIEHESKSFSFVVPALHDYLKSSFGLSAEDQRQLFSRKEVELVMPKLDPEYETYKGFSWSEFTEDEVRLFKAALQSNEYAILVREALKANRQVASFANKLGEQNAVNTFMWMLNQEELVQMLQAVLKDVNAVQVAEEIRNENSDLSSYFMKHGADTTIFRYWFANDDRLRVLETSMMDENSLTMFKDALGSAGQLKLVADMLSSTELDTVTILKSILDDEIIVKYLKEAVKDDKSLESFRLALEHTIDVKNIKSKAGHGLKAVLNDMNQVFSLRVAIKDDSRATLFRAALEDKKHEDDFFKALNEKRLTNVFISILAENEKLEWLERAVAKGRYGRLEFDRDDKMLADEMVKYINSGQGDKTHY</sequence>
<reference evidence="3" key="1">
    <citation type="submission" date="2014-09" db="EMBL/GenBank/DDBJ databases">
        <authorList>
            <person name="Sharma Rahul"/>
            <person name="Thines Marco"/>
        </authorList>
    </citation>
    <scope>NUCLEOTIDE SEQUENCE [LARGE SCALE GENOMIC DNA]</scope>
</reference>
<evidence type="ECO:0000313" key="2">
    <source>
        <dbReference type="EMBL" id="CEG48404.1"/>
    </source>
</evidence>
<dbReference type="AlphaFoldDB" id="A0A0P1B0X3"/>
<proteinExistence type="predicted"/>
<dbReference type="EMBL" id="CCYD01002939">
    <property type="protein sequence ID" value="CEG48404.1"/>
    <property type="molecule type" value="Genomic_DNA"/>
</dbReference>
<feature type="signal peptide" evidence="1">
    <location>
        <begin position="1"/>
        <end position="18"/>
    </location>
</feature>
<evidence type="ECO:0008006" key="4">
    <source>
        <dbReference type="Google" id="ProtNLM"/>
    </source>
</evidence>
<dbReference type="GeneID" id="36401284"/>